<dbReference type="GO" id="GO:0030170">
    <property type="term" value="F:pyridoxal phosphate binding"/>
    <property type="evidence" value="ECO:0007669"/>
    <property type="project" value="InterPro"/>
</dbReference>
<protein>
    <recommendedName>
        <fullName evidence="3">Aminotransferase class I/classII large domain-containing protein</fullName>
    </recommendedName>
</protein>
<dbReference type="OrthoDB" id="3401872at2"/>
<dbReference type="EMBL" id="CP006365">
    <property type="protein sequence ID" value="AGU15518.1"/>
    <property type="molecule type" value="Genomic_DNA"/>
</dbReference>
<dbReference type="STRING" id="1348662.CARG_06970"/>
<evidence type="ECO:0000256" key="2">
    <source>
        <dbReference type="ARBA" id="ARBA00022898"/>
    </source>
</evidence>
<dbReference type="CDD" id="cd00609">
    <property type="entry name" value="AAT_like"/>
    <property type="match status" value="1"/>
</dbReference>
<name>U3GY13_9CORY</name>
<organism evidence="4 5">
    <name type="scientific">Corynebacterium argentoratense DSM 44202</name>
    <dbReference type="NCBI Taxonomy" id="1348662"/>
    <lineage>
        <taxon>Bacteria</taxon>
        <taxon>Bacillati</taxon>
        <taxon>Actinomycetota</taxon>
        <taxon>Actinomycetes</taxon>
        <taxon>Mycobacteriales</taxon>
        <taxon>Corynebacteriaceae</taxon>
        <taxon>Corynebacterium</taxon>
    </lineage>
</organism>
<gene>
    <name evidence="4" type="ORF">CARG_06970</name>
</gene>
<dbReference type="InterPro" id="IPR015424">
    <property type="entry name" value="PyrdxlP-dep_Trfase"/>
</dbReference>
<dbReference type="HOGENOM" id="CLU_017584_3_2_11"/>
<keyword evidence="5" id="KW-1185">Reference proteome</keyword>
<feature type="domain" description="Aminotransferase class I/classII large" evidence="3">
    <location>
        <begin position="30"/>
        <end position="371"/>
    </location>
</feature>
<dbReference type="InterPro" id="IPR015422">
    <property type="entry name" value="PyrdxlP-dep_Trfase_small"/>
</dbReference>
<evidence type="ECO:0000313" key="4">
    <source>
        <dbReference type="EMBL" id="AGU15518.1"/>
    </source>
</evidence>
<sequence>MNNVTKQPNKDYSYLRHHGDIDAAQADARIDLSVNVVDNTPPQWLRDVIAEHIPHLHSYPSKQLYQRVKEGIATHHGIDARCVLPLAGVAEGFSFLPQLFSTAGLRTAVIPHPGFTEPEWVLRRARIPVSTQTLQPPFELEAPREQDADSAPGPRQLWVIGNPTNPTGQLHDLAPLAEQLADLDSTLVADEAFIDTLPPQLQTQHSLVHRAATTTNTIVFRSATKTYGLAGLRCGYAVAHPDLIEQLTHLRPHWPMGTLQLVALDAIYNPSSPTHEQAKQHREQIQRDVIVHKEHLIGALTPLGFDTIEGHAPYILTRTPWGPHTAENIRQQLAAQHISIRRCDTFPGLDASWWRLAVRNPATTDAFIDVLTQALNNAHTQP</sequence>
<proteinExistence type="predicted"/>
<dbReference type="Proteomes" id="UP000016943">
    <property type="component" value="Chromosome"/>
</dbReference>
<dbReference type="Gene3D" id="3.40.640.10">
    <property type="entry name" value="Type I PLP-dependent aspartate aminotransferase-like (Major domain)"/>
    <property type="match status" value="1"/>
</dbReference>
<dbReference type="AlphaFoldDB" id="U3GY13"/>
<dbReference type="Gene3D" id="3.90.1150.10">
    <property type="entry name" value="Aspartate Aminotransferase, domain 1"/>
    <property type="match status" value="1"/>
</dbReference>
<dbReference type="PANTHER" id="PTHR42885">
    <property type="entry name" value="HISTIDINOL-PHOSPHATE AMINOTRANSFERASE-RELATED"/>
    <property type="match status" value="1"/>
</dbReference>
<reference evidence="4 5" key="1">
    <citation type="journal article" date="2013" name="Genome Announc.">
        <title>Whole-Genome Sequence of the Clinical Strain Corynebacterium argentoratense DSM 44202, Isolated from a Human Throat Specimen.</title>
        <authorList>
            <person name="Bomholt C."/>
            <person name="Glaub A."/>
            <person name="Gravermann K."/>
            <person name="Albersmeier A."/>
            <person name="Brinkrolf K."/>
            <person name="Ruckert C."/>
            <person name="Tauch A."/>
        </authorList>
    </citation>
    <scope>NUCLEOTIDE SEQUENCE [LARGE SCALE GENOMIC DNA]</scope>
    <source>
        <strain evidence="4">DSM 44202</strain>
    </source>
</reference>
<comment type="cofactor">
    <cofactor evidence="1">
        <name>pyridoxal 5'-phosphate</name>
        <dbReference type="ChEBI" id="CHEBI:597326"/>
    </cofactor>
</comment>
<dbReference type="NCBIfam" id="NF005915">
    <property type="entry name" value="PRK07908.1"/>
    <property type="match status" value="1"/>
</dbReference>
<keyword evidence="2" id="KW-0663">Pyridoxal phosphate</keyword>
<dbReference type="SUPFAM" id="SSF53383">
    <property type="entry name" value="PLP-dependent transferases"/>
    <property type="match status" value="1"/>
</dbReference>
<dbReference type="eggNOG" id="COG0079">
    <property type="taxonomic scope" value="Bacteria"/>
</dbReference>
<dbReference type="PANTHER" id="PTHR42885:SF1">
    <property type="entry name" value="THREONINE-PHOSPHATE DECARBOXYLASE"/>
    <property type="match status" value="1"/>
</dbReference>
<dbReference type="InterPro" id="IPR004839">
    <property type="entry name" value="Aminotransferase_I/II_large"/>
</dbReference>
<dbReference type="GeneID" id="78250156"/>
<dbReference type="RefSeq" id="WP_020976676.1">
    <property type="nucleotide sequence ID" value="NC_022198.1"/>
</dbReference>
<evidence type="ECO:0000256" key="1">
    <source>
        <dbReference type="ARBA" id="ARBA00001933"/>
    </source>
</evidence>
<evidence type="ECO:0000259" key="3">
    <source>
        <dbReference type="Pfam" id="PF00155"/>
    </source>
</evidence>
<dbReference type="Pfam" id="PF00155">
    <property type="entry name" value="Aminotran_1_2"/>
    <property type="match status" value="1"/>
</dbReference>
<dbReference type="KEGG" id="caz:CARG_06970"/>
<accession>U3GY13</accession>
<evidence type="ECO:0000313" key="5">
    <source>
        <dbReference type="Proteomes" id="UP000016943"/>
    </source>
</evidence>
<dbReference type="InterPro" id="IPR015421">
    <property type="entry name" value="PyrdxlP-dep_Trfase_major"/>
</dbReference>
<dbReference type="PATRIC" id="fig|1348662.3.peg.1372"/>